<dbReference type="RefSeq" id="WP_319837616.1">
    <property type="nucleotide sequence ID" value="NZ_CP137624.1"/>
</dbReference>
<evidence type="ECO:0000256" key="3">
    <source>
        <dbReference type="PROSITE-ProRule" id="PRU00339"/>
    </source>
</evidence>
<keyword evidence="2 3" id="KW-0802">TPR repeat</keyword>
<dbReference type="PROSITE" id="PS50943">
    <property type="entry name" value="HTH_CROC1"/>
    <property type="match status" value="1"/>
</dbReference>
<dbReference type="Proteomes" id="UP001322664">
    <property type="component" value="Chromosome"/>
</dbReference>
<dbReference type="SUPFAM" id="SSF48452">
    <property type="entry name" value="TPR-like"/>
    <property type="match status" value="1"/>
</dbReference>
<evidence type="ECO:0000313" key="5">
    <source>
        <dbReference type="EMBL" id="WPK12986.1"/>
    </source>
</evidence>
<dbReference type="SMART" id="SM00028">
    <property type="entry name" value="TPR"/>
    <property type="match status" value="5"/>
</dbReference>
<protein>
    <submittedName>
        <fullName evidence="5">Tetratricopeptide repeat protein</fullName>
    </submittedName>
</protein>
<organism evidence="5 6">
    <name type="scientific">Lysinibacillus louembei</name>
    <dbReference type="NCBI Taxonomy" id="1470088"/>
    <lineage>
        <taxon>Bacteria</taxon>
        <taxon>Bacillati</taxon>
        <taxon>Bacillota</taxon>
        <taxon>Bacilli</taxon>
        <taxon>Bacillales</taxon>
        <taxon>Bacillaceae</taxon>
        <taxon>Lysinibacillus</taxon>
    </lineage>
</organism>
<dbReference type="EMBL" id="CP137624">
    <property type="protein sequence ID" value="WPK12986.1"/>
    <property type="molecule type" value="Genomic_DNA"/>
</dbReference>
<proteinExistence type="predicted"/>
<evidence type="ECO:0000256" key="2">
    <source>
        <dbReference type="ARBA" id="ARBA00022803"/>
    </source>
</evidence>
<dbReference type="Pfam" id="PF17874">
    <property type="entry name" value="TPR_MalT"/>
    <property type="match status" value="1"/>
</dbReference>
<dbReference type="InterPro" id="IPR011990">
    <property type="entry name" value="TPR-like_helical_dom_sf"/>
</dbReference>
<dbReference type="Gene3D" id="1.10.260.40">
    <property type="entry name" value="lambda repressor-like DNA-binding domains"/>
    <property type="match status" value="1"/>
</dbReference>
<dbReference type="PROSITE" id="PS50005">
    <property type="entry name" value="TPR"/>
    <property type="match status" value="1"/>
</dbReference>
<keyword evidence="1" id="KW-0677">Repeat</keyword>
<dbReference type="Pfam" id="PF01381">
    <property type="entry name" value="HTH_3"/>
    <property type="match status" value="1"/>
</dbReference>
<accession>A0ABZ0S0B3</accession>
<dbReference type="InterPro" id="IPR041617">
    <property type="entry name" value="TPR_MalT"/>
</dbReference>
<dbReference type="Gene3D" id="1.25.40.10">
    <property type="entry name" value="Tetratricopeptide repeat domain"/>
    <property type="match status" value="1"/>
</dbReference>
<dbReference type="SUPFAM" id="SSF47413">
    <property type="entry name" value="lambda repressor-like DNA-binding domains"/>
    <property type="match status" value="1"/>
</dbReference>
<keyword evidence="6" id="KW-1185">Reference proteome</keyword>
<dbReference type="PANTHER" id="PTHR45641">
    <property type="entry name" value="TETRATRICOPEPTIDE REPEAT PROTEIN (AFU_ORTHOLOGUE AFUA_6G03870)"/>
    <property type="match status" value="1"/>
</dbReference>
<dbReference type="InterPro" id="IPR010982">
    <property type="entry name" value="Lambda_DNA-bd_dom_sf"/>
</dbReference>
<evidence type="ECO:0000313" key="6">
    <source>
        <dbReference type="Proteomes" id="UP001322664"/>
    </source>
</evidence>
<dbReference type="SMART" id="SM00530">
    <property type="entry name" value="HTH_XRE"/>
    <property type="match status" value="1"/>
</dbReference>
<feature type="domain" description="HTH cro/C1-type" evidence="4">
    <location>
        <begin position="10"/>
        <end position="63"/>
    </location>
</feature>
<evidence type="ECO:0000256" key="1">
    <source>
        <dbReference type="ARBA" id="ARBA00022737"/>
    </source>
</evidence>
<reference evidence="5 6" key="1">
    <citation type="submission" date="2023-09" db="EMBL/GenBank/DDBJ databases">
        <authorList>
            <person name="Page C.A."/>
            <person name="Perez-Diaz I.M."/>
        </authorList>
    </citation>
    <scope>NUCLEOTIDE SEQUENCE [LARGE SCALE GENOMIC DNA]</scope>
    <source>
        <strain evidence="5 6">Ll15</strain>
    </source>
</reference>
<dbReference type="CDD" id="cd00093">
    <property type="entry name" value="HTH_XRE"/>
    <property type="match status" value="1"/>
</dbReference>
<dbReference type="InterPro" id="IPR001387">
    <property type="entry name" value="Cro/C1-type_HTH"/>
</dbReference>
<feature type="repeat" description="TPR" evidence="3">
    <location>
        <begin position="274"/>
        <end position="307"/>
    </location>
</feature>
<evidence type="ECO:0000259" key="4">
    <source>
        <dbReference type="PROSITE" id="PS50943"/>
    </source>
</evidence>
<gene>
    <name evidence="5" type="ORF">R6U77_04670</name>
</gene>
<name>A0ABZ0S0B3_9BACI</name>
<dbReference type="InterPro" id="IPR019734">
    <property type="entry name" value="TPR_rpt"/>
</dbReference>
<dbReference type="PANTHER" id="PTHR45641:SF19">
    <property type="entry name" value="NEPHROCYSTIN-3"/>
    <property type="match status" value="1"/>
</dbReference>
<sequence>MDLLHIGNRIRKIRMLKGFSREYVYTGIVSNSHFSNIEKGRYQPPTETLRLMAKRLDVPSHYLTDFYEDDSEIVEVIECIESGIKNHQFQQAQSIFNKYQEKLTYVSSVWQELNLNLLRFDVYANLHQNDEAKKLFERELQGIIDLQDVPPELQYKYLKICGTYFFMQKDYEQSLLHYQQALNSSYAVADQIPVRYNLALCYYQLGNIEKACNSLNKVLHYELRIQNWIAAIHSYNLFGALFQKEKDYQQAQSYYQYGIALSELIQLKEVLIIGKLYHNLGLVYFEQENYEEAEKMLLHCLELRKDAPQIDKVKTIYLLINIYIKQGSLNRADDKLEQYKAVIPNSLVIFSRAKIAYAQQNYDDFEQYILQAMRLFEEEKEDVYLVEALEYYIPYLEEKRKYKQAYELLKRYHYIKNKGVM</sequence>